<evidence type="ECO:0000313" key="3">
    <source>
        <dbReference type="Proteomes" id="UP001596425"/>
    </source>
</evidence>
<proteinExistence type="predicted"/>
<dbReference type="SUPFAM" id="SSF51206">
    <property type="entry name" value="cAMP-binding domain-like"/>
    <property type="match status" value="1"/>
</dbReference>
<dbReference type="EMBL" id="JBHSVR010000001">
    <property type="protein sequence ID" value="MFC6633675.1"/>
    <property type="molecule type" value="Genomic_DNA"/>
</dbReference>
<protein>
    <submittedName>
        <fullName evidence="2">Crp/Fnr family transcriptional regulator</fullName>
    </submittedName>
</protein>
<dbReference type="InterPro" id="IPR018490">
    <property type="entry name" value="cNMP-bd_dom_sf"/>
</dbReference>
<feature type="domain" description="Cyclic nucleotide-binding" evidence="1">
    <location>
        <begin position="21"/>
        <end position="124"/>
    </location>
</feature>
<keyword evidence="3" id="KW-1185">Reference proteome</keyword>
<dbReference type="Pfam" id="PF00027">
    <property type="entry name" value="cNMP_binding"/>
    <property type="match status" value="1"/>
</dbReference>
<name>A0ABW1YNL3_9GAMM</name>
<dbReference type="InterPro" id="IPR014710">
    <property type="entry name" value="RmlC-like_jellyroll"/>
</dbReference>
<comment type="caution">
    <text evidence="2">The sequence shown here is derived from an EMBL/GenBank/DDBJ whole genome shotgun (WGS) entry which is preliminary data.</text>
</comment>
<evidence type="ECO:0000259" key="1">
    <source>
        <dbReference type="PROSITE" id="PS50042"/>
    </source>
</evidence>
<gene>
    <name evidence="2" type="ORF">ACFQBM_10300</name>
</gene>
<reference evidence="3" key="1">
    <citation type="journal article" date="2019" name="Int. J. Syst. Evol. Microbiol.">
        <title>The Global Catalogue of Microorganisms (GCM) 10K type strain sequencing project: providing services to taxonomists for standard genome sequencing and annotation.</title>
        <authorList>
            <consortium name="The Broad Institute Genomics Platform"/>
            <consortium name="The Broad Institute Genome Sequencing Center for Infectious Disease"/>
            <person name="Wu L."/>
            <person name="Ma J."/>
        </authorList>
    </citation>
    <scope>NUCLEOTIDE SEQUENCE [LARGE SCALE GENOMIC DNA]</scope>
    <source>
        <strain evidence="3">CGMCC 1.13718</strain>
    </source>
</reference>
<dbReference type="Gene3D" id="2.60.120.10">
    <property type="entry name" value="Jelly Rolls"/>
    <property type="match status" value="1"/>
</dbReference>
<dbReference type="RefSeq" id="WP_193194562.1">
    <property type="nucleotide sequence ID" value="NZ_JACZFR010000061.1"/>
</dbReference>
<organism evidence="2 3">
    <name type="scientific">Microbulbifer taiwanensis</name>
    <dbReference type="NCBI Taxonomy" id="986746"/>
    <lineage>
        <taxon>Bacteria</taxon>
        <taxon>Pseudomonadati</taxon>
        <taxon>Pseudomonadota</taxon>
        <taxon>Gammaproteobacteria</taxon>
        <taxon>Cellvibrionales</taxon>
        <taxon>Microbulbiferaceae</taxon>
        <taxon>Microbulbifer</taxon>
    </lineage>
</organism>
<dbReference type="InterPro" id="IPR000595">
    <property type="entry name" value="cNMP-bd_dom"/>
</dbReference>
<dbReference type="SMART" id="SM00100">
    <property type="entry name" value="cNMP"/>
    <property type="match status" value="1"/>
</dbReference>
<accession>A0ABW1YNL3</accession>
<dbReference type="CDD" id="cd00038">
    <property type="entry name" value="CAP_ED"/>
    <property type="match status" value="1"/>
</dbReference>
<dbReference type="PROSITE" id="PS50042">
    <property type="entry name" value="CNMP_BINDING_3"/>
    <property type="match status" value="1"/>
</dbReference>
<sequence length="182" mass="21450">MCSYYPLSAETWSSFAEICTYRELRKHEYLYRAGEVPVSFSFVHSGLFRLFTVDDKGNEYNKIFFDEGKFPGAMTALLQSTPSQFIIEALEDSTVVEIHFKGFRQLLLERHDLKMFQIHYLETNWLLHKDAREVEIIQEDAAHRYRRFLRDFPALAGRLPQYHIASHLGITPTQLSRIRKKL</sequence>
<dbReference type="Proteomes" id="UP001596425">
    <property type="component" value="Unassembled WGS sequence"/>
</dbReference>
<evidence type="ECO:0000313" key="2">
    <source>
        <dbReference type="EMBL" id="MFC6633675.1"/>
    </source>
</evidence>